<proteinExistence type="predicted"/>
<name>A0A8H7ZIU6_9ASCO</name>
<reference evidence="2 3" key="1">
    <citation type="submission" date="2020-12" db="EMBL/GenBank/DDBJ databases">
        <title>Effect of drift, selection, and recombination on the evolution of hybrid genomes in Candida yeast pathogens.</title>
        <authorList>
            <person name="Mixao V."/>
            <person name="Ksiezopolska E."/>
            <person name="Saus E."/>
            <person name="Boekhout T."/>
            <person name="Gacser A."/>
            <person name="Gabaldon T."/>
        </authorList>
    </citation>
    <scope>NUCLEOTIDE SEQUENCE [LARGE SCALE GENOMIC DNA]</scope>
    <source>
        <strain evidence="2 3">BP57</strain>
    </source>
</reference>
<dbReference type="OrthoDB" id="4026002at2759"/>
<feature type="region of interest" description="Disordered" evidence="1">
    <location>
        <begin position="178"/>
        <end position="204"/>
    </location>
</feature>
<gene>
    <name evidence="2" type="ORF">I9W82_002747</name>
</gene>
<keyword evidence="3" id="KW-1185">Reference proteome</keyword>
<organism evidence="2 3">
    <name type="scientific">Candida metapsilosis</name>
    <dbReference type="NCBI Taxonomy" id="273372"/>
    <lineage>
        <taxon>Eukaryota</taxon>
        <taxon>Fungi</taxon>
        <taxon>Dikarya</taxon>
        <taxon>Ascomycota</taxon>
        <taxon>Saccharomycotina</taxon>
        <taxon>Pichiomycetes</taxon>
        <taxon>Debaryomycetaceae</taxon>
        <taxon>Candida/Lodderomyces clade</taxon>
        <taxon>Candida</taxon>
    </lineage>
</organism>
<feature type="region of interest" description="Disordered" evidence="1">
    <location>
        <begin position="25"/>
        <end position="59"/>
    </location>
</feature>
<dbReference type="Proteomes" id="UP000669133">
    <property type="component" value="Unassembled WGS sequence"/>
</dbReference>
<evidence type="ECO:0000313" key="2">
    <source>
        <dbReference type="EMBL" id="KAG5420866.1"/>
    </source>
</evidence>
<feature type="compositionally biased region" description="Basic residues" evidence="1">
    <location>
        <begin position="32"/>
        <end position="42"/>
    </location>
</feature>
<dbReference type="GeneID" id="93651376"/>
<accession>A0A8H7ZIU6</accession>
<dbReference type="EMBL" id="JAEOAQ010000002">
    <property type="protein sequence ID" value="KAG5420866.1"/>
    <property type="molecule type" value="Genomic_DNA"/>
</dbReference>
<comment type="caution">
    <text evidence="2">The sequence shown here is derived from an EMBL/GenBank/DDBJ whole genome shotgun (WGS) entry which is preliminary data.</text>
</comment>
<evidence type="ECO:0000256" key="1">
    <source>
        <dbReference type="SAM" id="MobiDB-lite"/>
    </source>
</evidence>
<evidence type="ECO:0000313" key="3">
    <source>
        <dbReference type="Proteomes" id="UP000669133"/>
    </source>
</evidence>
<sequence length="218" mass="24401">MTRSSRRLTLHQIYSDDVPPLADSTWQQLPKLKPKSQKKSKPKGAAISHPLYTKEPQQSGNCVVENTTQASHPPNSAVQYRPTRLPTIRTLLNKVQEAGATTTAQNVLDMCSFYNKPYSLVSDLNLGIEKQVNTKVSLTQAYPSPSAHKITINYLLNEDKGFIDKVISPEVAAYESPDLDDFQRSYESSEDIPPTKPSPTTPIFDPMDLLHCEKPLYQ</sequence>
<dbReference type="RefSeq" id="XP_067549982.1">
    <property type="nucleotide sequence ID" value="XM_067691636.1"/>
</dbReference>
<protein>
    <submittedName>
        <fullName evidence="2">Uncharacterized protein</fullName>
    </submittedName>
</protein>
<dbReference type="AlphaFoldDB" id="A0A8H7ZIU6"/>